<dbReference type="PROSITE" id="PS50977">
    <property type="entry name" value="HTH_TETR_2"/>
    <property type="match status" value="1"/>
</dbReference>
<dbReference type="GO" id="GO:0045892">
    <property type="term" value="P:negative regulation of DNA-templated transcription"/>
    <property type="evidence" value="ECO:0007669"/>
    <property type="project" value="InterPro"/>
</dbReference>
<evidence type="ECO:0000259" key="5">
    <source>
        <dbReference type="PROSITE" id="PS50977"/>
    </source>
</evidence>
<dbReference type="InterPro" id="IPR009057">
    <property type="entry name" value="Homeodomain-like_sf"/>
</dbReference>
<evidence type="ECO:0000256" key="2">
    <source>
        <dbReference type="ARBA" id="ARBA00023125"/>
    </source>
</evidence>
<dbReference type="Pfam" id="PF02909">
    <property type="entry name" value="TetR_C_1"/>
    <property type="match status" value="1"/>
</dbReference>
<dbReference type="GO" id="GO:0000976">
    <property type="term" value="F:transcription cis-regulatory region binding"/>
    <property type="evidence" value="ECO:0007669"/>
    <property type="project" value="TreeGrafter"/>
</dbReference>
<evidence type="ECO:0000313" key="7">
    <source>
        <dbReference type="Proteomes" id="UP000321685"/>
    </source>
</evidence>
<sequence length="230" mass="24691">MTYRSIWLEPEEPARTGRPAEWSRAQITEAALAVADADGLAAVTMRRVASRLGTGAASLYRYVATRDDLLDLMADAALAAFTPAPDSGDWRDDLVADHIGVLHLLRARPWLLDIVRSRPAAGPNGTLVVENTLARMAGHPAPGARKMEVVGTLFGMIQTYAASERPGGGILDDDFLAVQVQLMRQAVASGRYPHLAAVLAEPPTHTGESPDDQLARVLRLVLAGMLPEQL</sequence>
<dbReference type="RefSeq" id="WP_147109890.1">
    <property type="nucleotide sequence ID" value="NZ_BJVJ01000038.1"/>
</dbReference>
<feature type="domain" description="HTH tetR-type" evidence="5">
    <location>
        <begin position="21"/>
        <end position="81"/>
    </location>
</feature>
<dbReference type="Gene3D" id="1.10.10.60">
    <property type="entry name" value="Homeodomain-like"/>
    <property type="match status" value="1"/>
</dbReference>
<evidence type="ECO:0000256" key="4">
    <source>
        <dbReference type="PROSITE-ProRule" id="PRU00335"/>
    </source>
</evidence>
<dbReference type="InterPro" id="IPR004111">
    <property type="entry name" value="Repressor_TetR_C"/>
</dbReference>
<dbReference type="SUPFAM" id="SSF48498">
    <property type="entry name" value="Tetracyclin repressor-like, C-terminal domain"/>
    <property type="match status" value="1"/>
</dbReference>
<gene>
    <name evidence="6" type="ORF">PSU4_36640</name>
</gene>
<dbReference type="PANTHER" id="PTHR30055">
    <property type="entry name" value="HTH-TYPE TRANSCRIPTIONAL REGULATOR RUTR"/>
    <property type="match status" value="1"/>
</dbReference>
<dbReference type="InterPro" id="IPR036271">
    <property type="entry name" value="Tet_transcr_reg_TetR-rel_C_sf"/>
</dbReference>
<evidence type="ECO:0000256" key="3">
    <source>
        <dbReference type="ARBA" id="ARBA00023163"/>
    </source>
</evidence>
<dbReference type="GO" id="GO:0003700">
    <property type="term" value="F:DNA-binding transcription factor activity"/>
    <property type="evidence" value="ECO:0007669"/>
    <property type="project" value="TreeGrafter"/>
</dbReference>
<name>A0A511DIT5_9PSEU</name>
<dbReference type="Gene3D" id="1.10.357.10">
    <property type="entry name" value="Tetracycline Repressor, domain 2"/>
    <property type="match status" value="1"/>
</dbReference>
<protein>
    <submittedName>
        <fullName evidence="6">TetR family transcriptional regulator</fullName>
    </submittedName>
</protein>
<keyword evidence="3" id="KW-0804">Transcription</keyword>
<keyword evidence="7" id="KW-1185">Reference proteome</keyword>
<evidence type="ECO:0000256" key="1">
    <source>
        <dbReference type="ARBA" id="ARBA00023015"/>
    </source>
</evidence>
<comment type="caution">
    <text evidence="6">The sequence shown here is derived from an EMBL/GenBank/DDBJ whole genome shotgun (WGS) entry which is preliminary data.</text>
</comment>
<keyword evidence="1" id="KW-0805">Transcription regulation</keyword>
<dbReference type="EMBL" id="BJVJ01000038">
    <property type="protein sequence ID" value="GEL24710.1"/>
    <property type="molecule type" value="Genomic_DNA"/>
</dbReference>
<dbReference type="Proteomes" id="UP000321685">
    <property type="component" value="Unassembled WGS sequence"/>
</dbReference>
<evidence type="ECO:0000313" key="6">
    <source>
        <dbReference type="EMBL" id="GEL24710.1"/>
    </source>
</evidence>
<dbReference type="AlphaFoldDB" id="A0A511DIT5"/>
<dbReference type="PANTHER" id="PTHR30055:SF151">
    <property type="entry name" value="TRANSCRIPTIONAL REGULATORY PROTEIN"/>
    <property type="match status" value="1"/>
</dbReference>
<dbReference type="Pfam" id="PF00440">
    <property type="entry name" value="TetR_N"/>
    <property type="match status" value="1"/>
</dbReference>
<dbReference type="SUPFAM" id="SSF46689">
    <property type="entry name" value="Homeodomain-like"/>
    <property type="match status" value="1"/>
</dbReference>
<accession>A0A511DIT5</accession>
<dbReference type="InterPro" id="IPR001647">
    <property type="entry name" value="HTH_TetR"/>
</dbReference>
<proteinExistence type="predicted"/>
<feature type="DNA-binding region" description="H-T-H motif" evidence="4">
    <location>
        <begin position="44"/>
        <end position="63"/>
    </location>
</feature>
<dbReference type="InterPro" id="IPR050109">
    <property type="entry name" value="HTH-type_TetR-like_transc_reg"/>
</dbReference>
<dbReference type="OrthoDB" id="2570341at2"/>
<organism evidence="6 7">
    <name type="scientific">Pseudonocardia sulfidoxydans NBRC 16205</name>
    <dbReference type="NCBI Taxonomy" id="1223511"/>
    <lineage>
        <taxon>Bacteria</taxon>
        <taxon>Bacillati</taxon>
        <taxon>Actinomycetota</taxon>
        <taxon>Actinomycetes</taxon>
        <taxon>Pseudonocardiales</taxon>
        <taxon>Pseudonocardiaceae</taxon>
        <taxon>Pseudonocardia</taxon>
    </lineage>
</organism>
<keyword evidence="2 4" id="KW-0238">DNA-binding</keyword>
<reference evidence="6 7" key="1">
    <citation type="submission" date="2019-07" db="EMBL/GenBank/DDBJ databases">
        <title>Whole genome shotgun sequence of Pseudonocardia sulfidoxydans NBRC 16205.</title>
        <authorList>
            <person name="Hosoyama A."/>
            <person name="Uohara A."/>
            <person name="Ohji S."/>
            <person name="Ichikawa N."/>
        </authorList>
    </citation>
    <scope>NUCLEOTIDE SEQUENCE [LARGE SCALE GENOMIC DNA]</scope>
    <source>
        <strain evidence="6 7">NBRC 16205</strain>
    </source>
</reference>